<dbReference type="InterPro" id="IPR020574">
    <property type="entry name" value="Ribosomal_uS9_CS"/>
</dbReference>
<dbReference type="GO" id="GO:0022627">
    <property type="term" value="C:cytosolic small ribosomal subunit"/>
    <property type="evidence" value="ECO:0007669"/>
    <property type="project" value="TreeGrafter"/>
</dbReference>
<evidence type="ECO:0000256" key="1">
    <source>
        <dbReference type="ARBA" id="ARBA00005251"/>
    </source>
</evidence>
<dbReference type="Gene3D" id="3.30.230.10">
    <property type="match status" value="1"/>
</dbReference>
<dbReference type="FunFam" id="3.30.230.10:FF:000001">
    <property type="entry name" value="30S ribosomal protein S9"/>
    <property type="match status" value="1"/>
</dbReference>
<evidence type="ECO:0000313" key="8">
    <source>
        <dbReference type="Proteomes" id="UP000179157"/>
    </source>
</evidence>
<dbReference type="HAMAP" id="MF_00532_B">
    <property type="entry name" value="Ribosomal_uS9_B"/>
    <property type="match status" value="1"/>
</dbReference>
<evidence type="ECO:0000256" key="5">
    <source>
        <dbReference type="HAMAP-Rule" id="MF_00532"/>
    </source>
</evidence>
<dbReference type="NCBIfam" id="NF001099">
    <property type="entry name" value="PRK00132.1"/>
    <property type="match status" value="1"/>
</dbReference>
<evidence type="ECO:0000256" key="6">
    <source>
        <dbReference type="RuleBase" id="RU003815"/>
    </source>
</evidence>
<dbReference type="InterPro" id="IPR014721">
    <property type="entry name" value="Ribsml_uS5_D2-typ_fold_subgr"/>
</dbReference>
<dbReference type="Proteomes" id="UP000179157">
    <property type="component" value="Unassembled WGS sequence"/>
</dbReference>
<dbReference type="STRING" id="1817864.A2Z21_07190"/>
<dbReference type="GO" id="GO:0003735">
    <property type="term" value="F:structural constituent of ribosome"/>
    <property type="evidence" value="ECO:0007669"/>
    <property type="project" value="InterPro"/>
</dbReference>
<organism evidence="7 8">
    <name type="scientific">Fraserbacteria sp. (strain RBG_16_55_9)</name>
    <dbReference type="NCBI Taxonomy" id="1817864"/>
    <lineage>
        <taxon>Bacteria</taxon>
        <taxon>Candidatus Fraseribacteriota</taxon>
    </lineage>
</organism>
<dbReference type="GO" id="GO:0006412">
    <property type="term" value="P:translation"/>
    <property type="evidence" value="ECO:0007669"/>
    <property type="project" value="UniProtKB-UniRule"/>
</dbReference>
<proteinExistence type="inferred from homology"/>
<evidence type="ECO:0000256" key="4">
    <source>
        <dbReference type="ARBA" id="ARBA00035259"/>
    </source>
</evidence>
<protein>
    <recommendedName>
        <fullName evidence="4 5">Small ribosomal subunit protein uS9</fullName>
    </recommendedName>
</protein>
<dbReference type="InterPro" id="IPR000754">
    <property type="entry name" value="Ribosomal_uS9"/>
</dbReference>
<evidence type="ECO:0000313" key="7">
    <source>
        <dbReference type="EMBL" id="OGF54156.1"/>
    </source>
</evidence>
<sequence>MPRKVHNYIHAIGRRKESVARVYLAKGEGQVVVNGRPAEEYFRADSYSKERFKQVALRPFTLTDTLGKYDVKARIRGGGPTGQLEALRLGIARALLGVNPEFRKVLKGEGLLTRDPRMVERKKYGLHKARRGQQFSKR</sequence>
<dbReference type="Pfam" id="PF00380">
    <property type="entry name" value="Ribosomal_S9"/>
    <property type="match status" value="1"/>
</dbReference>
<reference evidence="7 8" key="1">
    <citation type="journal article" date="2016" name="Nat. Commun.">
        <title>Thousands of microbial genomes shed light on interconnected biogeochemical processes in an aquifer system.</title>
        <authorList>
            <person name="Anantharaman K."/>
            <person name="Brown C.T."/>
            <person name="Hug L.A."/>
            <person name="Sharon I."/>
            <person name="Castelle C.J."/>
            <person name="Probst A.J."/>
            <person name="Thomas B.C."/>
            <person name="Singh A."/>
            <person name="Wilkins M.J."/>
            <person name="Karaoz U."/>
            <person name="Brodie E.L."/>
            <person name="Williams K.H."/>
            <person name="Hubbard S.S."/>
            <person name="Banfield J.F."/>
        </authorList>
    </citation>
    <scope>NUCLEOTIDE SEQUENCE [LARGE SCALE GENOMIC DNA]</scope>
    <source>
        <strain evidence="8">RBG_16_55_9</strain>
    </source>
</reference>
<keyword evidence="2 5" id="KW-0689">Ribosomal protein</keyword>
<name>A0A1F5USM2_FRAXR</name>
<evidence type="ECO:0000256" key="2">
    <source>
        <dbReference type="ARBA" id="ARBA00022980"/>
    </source>
</evidence>
<dbReference type="PROSITE" id="PS00360">
    <property type="entry name" value="RIBOSOMAL_S9"/>
    <property type="match status" value="1"/>
</dbReference>
<evidence type="ECO:0000256" key="3">
    <source>
        <dbReference type="ARBA" id="ARBA00023274"/>
    </source>
</evidence>
<dbReference type="InterPro" id="IPR020568">
    <property type="entry name" value="Ribosomal_Su5_D2-typ_SF"/>
</dbReference>
<comment type="caution">
    <text evidence="7">The sequence shown here is derived from an EMBL/GenBank/DDBJ whole genome shotgun (WGS) entry which is preliminary data.</text>
</comment>
<dbReference type="AlphaFoldDB" id="A0A1F5USM2"/>
<accession>A0A1F5USM2</accession>
<gene>
    <name evidence="5" type="primary">rpsI</name>
    <name evidence="7" type="ORF">A2Z21_07190</name>
</gene>
<dbReference type="PANTHER" id="PTHR21569:SF1">
    <property type="entry name" value="SMALL RIBOSOMAL SUBUNIT PROTEIN US9M"/>
    <property type="match status" value="1"/>
</dbReference>
<dbReference type="EMBL" id="MFGX01000088">
    <property type="protein sequence ID" value="OGF54156.1"/>
    <property type="molecule type" value="Genomic_DNA"/>
</dbReference>
<dbReference type="PANTHER" id="PTHR21569">
    <property type="entry name" value="RIBOSOMAL PROTEIN S9"/>
    <property type="match status" value="1"/>
</dbReference>
<comment type="similarity">
    <text evidence="1 5 6">Belongs to the universal ribosomal protein uS9 family.</text>
</comment>
<keyword evidence="3 5" id="KW-0687">Ribonucleoprotein</keyword>
<dbReference type="GO" id="GO:0003723">
    <property type="term" value="F:RNA binding"/>
    <property type="evidence" value="ECO:0007669"/>
    <property type="project" value="TreeGrafter"/>
</dbReference>
<dbReference type="SUPFAM" id="SSF54211">
    <property type="entry name" value="Ribosomal protein S5 domain 2-like"/>
    <property type="match status" value="1"/>
</dbReference>
<dbReference type="InterPro" id="IPR023035">
    <property type="entry name" value="Ribosomal_uS9_bac/plastid"/>
</dbReference>